<dbReference type="AlphaFoldDB" id="A0A9Q0BHL0"/>
<keyword evidence="3" id="KW-1185">Reference proteome</keyword>
<evidence type="ECO:0000256" key="1">
    <source>
        <dbReference type="SAM" id="MobiDB-lite"/>
    </source>
</evidence>
<reference evidence="2" key="1">
    <citation type="journal article" date="2023" name="Genome Biol. Evol.">
        <title>Long-read-based Genome Assembly of Drosophila gunungcola Reveals Fewer Chemosensory Genes in Flower-breeding Species.</title>
        <authorList>
            <person name="Negi A."/>
            <person name="Liao B.Y."/>
            <person name="Yeh S.D."/>
        </authorList>
    </citation>
    <scope>NUCLEOTIDE SEQUENCE</scope>
    <source>
        <strain evidence="2">Sukarami</strain>
    </source>
</reference>
<accession>A0A9Q0BHL0</accession>
<comment type="caution">
    <text evidence="2">The sequence shown here is derived from an EMBL/GenBank/DDBJ whole genome shotgun (WGS) entry which is preliminary data.</text>
</comment>
<evidence type="ECO:0000313" key="3">
    <source>
        <dbReference type="Proteomes" id="UP001059596"/>
    </source>
</evidence>
<dbReference type="EMBL" id="JAMKOV010000229">
    <property type="protein sequence ID" value="KAI8033062.1"/>
    <property type="molecule type" value="Genomic_DNA"/>
</dbReference>
<name>A0A9Q0BHL0_9MUSC</name>
<dbReference type="Proteomes" id="UP001059596">
    <property type="component" value="Unassembled WGS sequence"/>
</dbReference>
<gene>
    <name evidence="2" type="ORF">M5D96_014183</name>
</gene>
<protein>
    <submittedName>
        <fullName evidence="2">Uncharacterized protein</fullName>
    </submittedName>
</protein>
<organism evidence="2 3">
    <name type="scientific">Drosophila gunungcola</name>
    <name type="common">fruit fly</name>
    <dbReference type="NCBI Taxonomy" id="103775"/>
    <lineage>
        <taxon>Eukaryota</taxon>
        <taxon>Metazoa</taxon>
        <taxon>Ecdysozoa</taxon>
        <taxon>Arthropoda</taxon>
        <taxon>Hexapoda</taxon>
        <taxon>Insecta</taxon>
        <taxon>Pterygota</taxon>
        <taxon>Neoptera</taxon>
        <taxon>Endopterygota</taxon>
        <taxon>Diptera</taxon>
        <taxon>Brachycera</taxon>
        <taxon>Muscomorpha</taxon>
        <taxon>Ephydroidea</taxon>
        <taxon>Drosophilidae</taxon>
        <taxon>Drosophila</taxon>
        <taxon>Sophophora</taxon>
    </lineage>
</organism>
<feature type="compositionally biased region" description="Basic residues" evidence="1">
    <location>
        <begin position="31"/>
        <end position="45"/>
    </location>
</feature>
<feature type="region of interest" description="Disordered" evidence="1">
    <location>
        <begin position="23"/>
        <end position="56"/>
    </location>
</feature>
<sequence>MTGGQDVSRPNGRFFEPLQHQLLQHQPSFSPRRHSRNKVSKLRSKGKIEKPAPIGPSWVNNELASKEESRKLFVIL</sequence>
<proteinExistence type="predicted"/>
<evidence type="ECO:0000313" key="2">
    <source>
        <dbReference type="EMBL" id="KAI8033062.1"/>
    </source>
</evidence>